<gene>
    <name evidence="6" type="primary">ccl_1</name>
    <name evidence="5" type="ORF">BKN37_00440</name>
    <name evidence="6" type="ORF">C1Y40_01850</name>
</gene>
<feature type="domain" description="Pyruvate carboxyltransferase" evidence="4">
    <location>
        <begin position="2"/>
        <end position="269"/>
    </location>
</feature>
<accession>A0A1S1NQT0</accession>
<dbReference type="Pfam" id="PF00682">
    <property type="entry name" value="HMGL-like"/>
    <property type="match status" value="1"/>
</dbReference>
<evidence type="ECO:0000256" key="1">
    <source>
        <dbReference type="ARBA" id="ARBA00009405"/>
    </source>
</evidence>
<reference evidence="6 8" key="2">
    <citation type="journal article" date="2017" name="Int. J. Syst. Evol. Microbiol.">
        <title>Mycobacterium talmoniae sp. nov., a slowly growing mycobacterium isolated from human respiratory samples.</title>
        <authorList>
            <person name="Davidson R.M."/>
            <person name="DeGroote M.A."/>
            <person name="Marola J.L."/>
            <person name="Buss S."/>
            <person name="Jones V."/>
            <person name="McNeil M.R."/>
            <person name="Freifeld A.G."/>
            <person name="Elaine Epperson L."/>
            <person name="Hasan N.A."/>
            <person name="Jackson M."/>
            <person name="Iwen P.C."/>
            <person name="Salfinger M."/>
            <person name="Strong M."/>
        </authorList>
    </citation>
    <scope>NUCLEOTIDE SEQUENCE [LARGE SCALE GENOMIC DNA]</scope>
    <source>
        <strain evidence="6 8">ATCC BAA-2683</strain>
    </source>
</reference>
<dbReference type="PANTHER" id="PTHR42738:SF7">
    <property type="entry name" value="HYDROXYMETHYLGLUTARYL-COA LYASE"/>
    <property type="match status" value="1"/>
</dbReference>
<dbReference type="InterPro" id="IPR000891">
    <property type="entry name" value="PYR_CT"/>
</dbReference>
<dbReference type="SUPFAM" id="SSF51569">
    <property type="entry name" value="Aldolase"/>
    <property type="match status" value="1"/>
</dbReference>
<dbReference type="InterPro" id="IPR013785">
    <property type="entry name" value="Aldolase_TIM"/>
</dbReference>
<comment type="caution">
    <text evidence="5">The sequence shown here is derived from an EMBL/GenBank/DDBJ whole genome shotgun (WGS) entry which is preliminary data.</text>
</comment>
<dbReference type="Proteomes" id="UP000179734">
    <property type="component" value="Unassembled WGS sequence"/>
</dbReference>
<sequence length="303" mass="31474">MIDVVEVSPRDGLQNESVLLPTAAKVELIRRAVAAGARRIEAVSFVRPDAVPAMADAEAVLDGIPRSDGVSYIGLVLNQRGYARAQAASVDEINVVVPVTETFSRRNQNAGAEDLMAMAEEVAANAARIGLPCSVTLAVAFGCPFEGEVDPERVVAFGVRAARAGAVEVAIADTVGVGVPMQVRRLVGDLRAELPATPLRVHFHNTRNTGYANATTAVDLGVTRIDASIGGIGGCPFAPKATGNIATEDLVYLLHRSGLETGLDLQTLIDAAGFLSDALGKQVPALLPRAGSFPGSLALSHHG</sequence>
<dbReference type="GO" id="GO:0006552">
    <property type="term" value="P:L-leucine catabolic process"/>
    <property type="evidence" value="ECO:0007669"/>
    <property type="project" value="TreeGrafter"/>
</dbReference>
<proteinExistence type="inferred from homology"/>
<evidence type="ECO:0000259" key="4">
    <source>
        <dbReference type="PROSITE" id="PS50991"/>
    </source>
</evidence>
<dbReference type="Proteomes" id="UP000238296">
    <property type="component" value="Unassembled WGS sequence"/>
</dbReference>
<dbReference type="PANTHER" id="PTHR42738">
    <property type="entry name" value="HYDROXYMETHYLGLUTARYL-COA LYASE"/>
    <property type="match status" value="1"/>
</dbReference>
<dbReference type="InterPro" id="IPR043594">
    <property type="entry name" value="HMGL"/>
</dbReference>
<evidence type="ECO:0000313" key="8">
    <source>
        <dbReference type="Proteomes" id="UP000238296"/>
    </source>
</evidence>
<dbReference type="EMBL" id="PPEA01000254">
    <property type="protein sequence ID" value="PQM48027.1"/>
    <property type="molecule type" value="Genomic_DNA"/>
</dbReference>
<comment type="similarity">
    <text evidence="1">Belongs to the HMG-CoA lyase family.</text>
</comment>
<dbReference type="NCBIfam" id="NF004283">
    <property type="entry name" value="PRK05692.1"/>
    <property type="match status" value="1"/>
</dbReference>
<evidence type="ECO:0000313" key="7">
    <source>
        <dbReference type="Proteomes" id="UP000179734"/>
    </source>
</evidence>
<organism evidence="5 7">
    <name type="scientific">Mycobacterium talmoniae</name>
    <dbReference type="NCBI Taxonomy" id="1858794"/>
    <lineage>
        <taxon>Bacteria</taxon>
        <taxon>Bacillati</taxon>
        <taxon>Actinomycetota</taxon>
        <taxon>Actinomycetes</taxon>
        <taxon>Mycobacteriales</taxon>
        <taxon>Mycobacteriaceae</taxon>
        <taxon>Mycobacterium</taxon>
    </lineage>
</organism>
<dbReference type="EC" id="4.1.3.46" evidence="6"/>
<keyword evidence="7" id="KW-1185">Reference proteome</keyword>
<evidence type="ECO:0000256" key="3">
    <source>
        <dbReference type="ARBA" id="ARBA00023239"/>
    </source>
</evidence>
<name>A0A1S1NQT0_9MYCO</name>
<evidence type="ECO:0000313" key="6">
    <source>
        <dbReference type="EMBL" id="PQM48027.1"/>
    </source>
</evidence>
<dbReference type="AlphaFoldDB" id="A0A1S1NQT0"/>
<evidence type="ECO:0000256" key="2">
    <source>
        <dbReference type="ARBA" id="ARBA00022723"/>
    </source>
</evidence>
<keyword evidence="3 5" id="KW-0456">Lyase</keyword>
<dbReference type="Gene3D" id="3.20.20.70">
    <property type="entry name" value="Aldolase class I"/>
    <property type="match status" value="1"/>
</dbReference>
<reference evidence="6" key="3">
    <citation type="submission" date="2018-01" db="EMBL/GenBank/DDBJ databases">
        <authorList>
            <person name="Gaut B.S."/>
            <person name="Morton B.R."/>
            <person name="Clegg M.T."/>
            <person name="Duvall M.R."/>
        </authorList>
    </citation>
    <scope>NUCLEOTIDE SEQUENCE</scope>
    <source>
        <strain evidence="6">ATCC BAA-2683</strain>
    </source>
</reference>
<dbReference type="EMBL" id="MLQM01000001">
    <property type="protein sequence ID" value="OHV06941.1"/>
    <property type="molecule type" value="Genomic_DNA"/>
</dbReference>
<dbReference type="GO" id="GO:0046872">
    <property type="term" value="F:metal ion binding"/>
    <property type="evidence" value="ECO:0007669"/>
    <property type="project" value="UniProtKB-KW"/>
</dbReference>
<protein>
    <submittedName>
        <fullName evidence="6">(R)-citramalyl-CoA lyase</fullName>
        <ecNumber evidence="6">4.1.3.46</ecNumber>
    </submittedName>
    <submittedName>
        <fullName evidence="5">Hydroxymethylglutaryl-CoA lyase</fullName>
    </submittedName>
</protein>
<reference evidence="5 7" key="1">
    <citation type="submission" date="2016-10" db="EMBL/GenBank/DDBJ databases">
        <title>Genome sequence of Mycobacterium talmonii.</title>
        <authorList>
            <person name="Greninger A.L."/>
            <person name="Elliott B."/>
            <person name="Vasireddy S."/>
            <person name="Vasireddy R."/>
        </authorList>
    </citation>
    <scope>NUCLEOTIDE SEQUENCE [LARGE SCALE GENOMIC DNA]</scope>
    <source>
        <strain evidence="5">MO-5499</strain>
        <strain evidence="7">NE-TNMC-100812</strain>
    </source>
</reference>
<evidence type="ECO:0000313" key="5">
    <source>
        <dbReference type="EMBL" id="OHV06941.1"/>
    </source>
</evidence>
<dbReference type="GO" id="GO:0004419">
    <property type="term" value="F:hydroxymethylglutaryl-CoA lyase activity"/>
    <property type="evidence" value="ECO:0007669"/>
    <property type="project" value="TreeGrafter"/>
</dbReference>
<keyword evidence="2" id="KW-0479">Metal-binding</keyword>
<dbReference type="GO" id="GO:0046951">
    <property type="term" value="P:ketone body biosynthetic process"/>
    <property type="evidence" value="ECO:0007669"/>
    <property type="project" value="TreeGrafter"/>
</dbReference>
<dbReference type="CDD" id="cd07938">
    <property type="entry name" value="DRE_TIM_HMGL"/>
    <property type="match status" value="1"/>
</dbReference>
<dbReference type="GO" id="GO:0044101">
    <property type="term" value="F:(3R)-citramalyl-CoA lyase activity"/>
    <property type="evidence" value="ECO:0007669"/>
    <property type="project" value="UniProtKB-EC"/>
</dbReference>
<dbReference type="PROSITE" id="PS50991">
    <property type="entry name" value="PYR_CT"/>
    <property type="match status" value="1"/>
</dbReference>